<keyword evidence="1" id="KW-0732">Signal</keyword>
<reference evidence="3 4" key="1">
    <citation type="submission" date="2018-01" db="EMBL/GenBank/DDBJ databases">
        <title>Complete genome sequence of Flavivirga eckloniae ECD14 isolated from seaweed Ecklonia cava.</title>
        <authorList>
            <person name="Lee J.H."/>
            <person name="Baik K.S."/>
            <person name="Seong C.N."/>
        </authorList>
    </citation>
    <scope>NUCLEOTIDE SEQUENCE [LARGE SCALE GENOMIC DNA]</scope>
    <source>
        <strain evidence="3 4">ECD14</strain>
    </source>
</reference>
<dbReference type="Pfam" id="PF13585">
    <property type="entry name" value="CHU_C"/>
    <property type="match status" value="1"/>
</dbReference>
<dbReference type="Pfam" id="PF03382">
    <property type="entry name" value="DUF285"/>
    <property type="match status" value="6"/>
</dbReference>
<protein>
    <recommendedName>
        <fullName evidence="2">PKD domain-containing protein</fullName>
    </recommendedName>
</protein>
<dbReference type="InterPro" id="IPR035986">
    <property type="entry name" value="PKD_dom_sf"/>
</dbReference>
<dbReference type="Gene3D" id="2.60.40.10">
    <property type="entry name" value="Immunoglobulins"/>
    <property type="match status" value="7"/>
</dbReference>
<dbReference type="NCBIfam" id="TIGR04131">
    <property type="entry name" value="Bac_Flav_CTERM"/>
    <property type="match status" value="1"/>
</dbReference>
<evidence type="ECO:0000259" key="2">
    <source>
        <dbReference type="PROSITE" id="PS50093"/>
    </source>
</evidence>
<dbReference type="RefSeq" id="WP_102756268.1">
    <property type="nucleotide sequence ID" value="NZ_CP025791.1"/>
</dbReference>
<dbReference type="PROSITE" id="PS50093">
    <property type="entry name" value="PKD"/>
    <property type="match status" value="1"/>
</dbReference>
<dbReference type="InterPro" id="IPR011889">
    <property type="entry name" value="Liste_lipo_26"/>
</dbReference>
<keyword evidence="4" id="KW-1185">Reference proteome</keyword>
<feature type="domain" description="PKD" evidence="2">
    <location>
        <begin position="44"/>
        <end position="83"/>
    </location>
</feature>
<dbReference type="InterPro" id="IPR005046">
    <property type="entry name" value="DUF285"/>
</dbReference>
<evidence type="ECO:0000256" key="1">
    <source>
        <dbReference type="SAM" id="SignalP"/>
    </source>
</evidence>
<feature type="signal peptide" evidence="1">
    <location>
        <begin position="1"/>
        <end position="23"/>
    </location>
</feature>
<gene>
    <name evidence="3" type="ORF">C1H87_13210</name>
</gene>
<evidence type="ECO:0000313" key="3">
    <source>
        <dbReference type="EMBL" id="AUP79614.1"/>
    </source>
</evidence>
<dbReference type="SUPFAM" id="SSF49265">
    <property type="entry name" value="Fibronectin type III"/>
    <property type="match status" value="2"/>
</dbReference>
<dbReference type="InterPro" id="IPR003961">
    <property type="entry name" value="FN3_dom"/>
</dbReference>
<dbReference type="SMART" id="SM00060">
    <property type="entry name" value="FN3"/>
    <property type="match status" value="10"/>
</dbReference>
<dbReference type="KEGG" id="fek:C1H87_13210"/>
<dbReference type="NCBIfam" id="TIGR02167">
    <property type="entry name" value="Liste_lipo_26"/>
    <property type="match status" value="6"/>
</dbReference>
<dbReference type="EMBL" id="CP025791">
    <property type="protein sequence ID" value="AUP79614.1"/>
    <property type="molecule type" value="Genomic_DNA"/>
</dbReference>
<evidence type="ECO:0000313" key="4">
    <source>
        <dbReference type="Proteomes" id="UP000235826"/>
    </source>
</evidence>
<proteinExistence type="predicted"/>
<sequence length="2568" mass="278996">MIKNTLTILLILFCYHLSGQSFNSIWDTEKPDGSASNQVVIPTNPSYTYSYAVNWGDGTSDTNVTGDITHTYASPGKYTIEISGDFPSIYFNNTGDKNKIIEILAWGTIQWQTMENAFYGCENLNFDAIDSPDLSKVTTLKNMFKNAKVFNGIVNNWDIITITDISGIFAGASTFNRPLDKWKTGNVTDMSETFMGATLYNEPLDNWNTALVTNMSSMFRSASDFNQNINNWTVTQVTDMSSMFASAKKFNSPLGDWIVNNVTNMSGMFQRATSFNQPLNDWIVNNVTNMSSMFDGYYWLMDFDQPLDKWKVSKVTNMSYMFRNCEQFNQNINGWDVSSVTNMQGMFNGAYVFNQPLDLWVVTAVTNMEEMFSYASAFNQPLESWIVTAVKSMEKMFYGTRDFNQPLNLWDVTSVTDMGGMFGSTTVFNQPLDNWKTGNVTNMYSMFSYTKAFNQDIGGWNVSNVRSMSSMFYNALAFNQPLNGWKTDSVISMNSMFGASDGTTVVFNQPLNNWNTSNVSTMSSMFINAGSFDQDLSSWNIAKVNRMHNMLSNSGLSQANYDKTLQGWVLQSVSSNVNLGATNLKYCDGRIARQKLIDDFKWKISGDIINCPFVICTSLVSPKNGEINAPANTNIVWKPVPGATGYRVDLKVVNGGITKTTYTDKDYGNVVGIDFTTDFTPGDEVFITVKPYNASGPAIGCTEESFKVVESWVNSPDAFKLTYDTSLPGITATNQLRIDASGRYPEYLKHNFSIDWGDDQFDHNVTNTITHTYLKPGIYTVSIIGTYPAHYSNAFSDRSKLLSIDQWGTQQWESMRQAFYYCSNMTYKATDVPDLSKLTNMSHMFSRASKFNGDINSWDVSNVTNMSGMFYSARSFNQPLDKWKVDNVTDMSSMFYGTTLFNSNIDSWVVSNVTNMSYMFGSTQVFNQPLSSWDLSSVTNMSGMFSDTKAFNQPLNGWKTTGNVTNMSSMFESAEVFNQPINDWDVKKVTDMHSMFRNTLQFNQPLDKWIVSSVTTMESMFNNAKVFDQNINSWNVTNVINMKEMFRYAEAFNKPLNKWEVNSVVNMSSMFENTKVFDQPLNDWIVSAVANMSSMFKNASQFNQPISIWDVSSVTLMNSMFENAQAFNQPINDWDVASVTNMAAMFKNAIVFDQPLDWKTGEVLTMAEMFSGASVFNQNINGWNVSFVRTMEAMFRNALAYNQPMNTWNVASVKTMRQMFNGATTFNQLIDKWNVRGVTTMSQMFDGATTFNKTINGWRVPGVSNMDYMFRNATAFNQSFDRWNIGTVSMRSMFENATSLDQEFSTWNVSQVSDMRNMLDNTALTRENYDTTLIAWSKQILTAGVGLGARGLPYCDALEERQSMIDNYGWSIVGDILDCPIPVCTQLSAPLNGDTNVPVNTNLSWEPTLYARGYRLTVRTNPGNITIVDNVIVTDTSYEFPTDFSGGETVSVTLIPFNDEGDATACTVESFEITSSVIPTVPDCTNLTMPANGAIDIAVDSNLEWLAIANADGYRITAGTASGASDIINNVDVGNVTTYNIPANLPEDTTIFVTIIPYNAIGDATSCTEESFTTEIIPVPPICTNLTSPLSGATNVPINTDLSWNPIANATGYLLTVGTTGGGIEILNNIDVGNVTTYDLLDDLRPNRLIFVTVIPYNDEGDATGCTEESFRTGSSPATAPSCTSLSSPLNNATDVAITTNLSWGAVAGATGYKLNVGTSSGGTDILNGHDAGNVTAHDLVTDLPESSTIYVTVIPYNVVGDAAGCTEESFTTETLPTAPTCTLLSSPLNNATDVAITTNLSWGTVTGATGYKLKVGTSSGGTDILNGYDAGNVTAHDLVTDLPESSTIYVTVIPYNVVGDAAGCTEESFTTETLPTVPTCTSLSSPLNNATDVAITTNLSWGAVAGATGYKLNVGTSSGGTDILNAHDAGNVTAHDLVTDLPENSAIYVTVIPYNVVGDAAGCTEESFTTETLPTAPTCTLLSSPLNNATDVAITTNLSWGTVTGATGYKLNVGTSSGGTDILNGHDAGNATVYDLVTDLPENSTIYVTVIPYNAVGDAAGCTEESFTTETLPTSPTCTSLSSPLNSAIDVAITTNLSWGAVAGATGYKLNVGTSSGGTDILNGHDAGNATVYDLVTDLPENSMIFVTVIPYNAVGDAAGCTEESFITETLSTAPACTTLSGPVNGATNVAVDTHLEWSAVTGATGYRISARTPGGVNNILNNVDVGNTTSYNLTTDLPENTTVHISIVPYNAVGDATGCSEESFTTGALLACTTLIHPLNNATDVAVDSNLSWNVVTGATGYRITIGALSGSSDILDNMDVGNLTTYDLPFDLPESTTLYIAVIPYNVSGDAIGCSLESFTTEALATIPNCTTLSSPLNGGANVAIDTDLSWNTVVGATGYKISVGTASGTHDIIDSQDVGNVSNLVLATDLPESTTIYITIIPYNMVGDANGCSEESFTTETLVDPLAESKYGISPNGDGINDFWEIKGIENSPQNTVNIYNRWGDMVFSISNYDNNSKVFRGEANALKQMGANTLPNGTYFFDIKISGGTHNLKKLKGFLVIKR</sequence>
<dbReference type="InterPro" id="IPR036116">
    <property type="entry name" value="FN3_sf"/>
</dbReference>
<dbReference type="SUPFAM" id="SSF49299">
    <property type="entry name" value="PKD domain"/>
    <property type="match status" value="1"/>
</dbReference>
<feature type="chain" id="PRO_5014992217" description="PKD domain-containing protein" evidence="1">
    <location>
        <begin position="24"/>
        <end position="2568"/>
    </location>
</feature>
<name>A0A2K9PRC7_9FLAO</name>
<accession>A0A2K9PRC7</accession>
<dbReference type="OrthoDB" id="9813840at2"/>
<dbReference type="Proteomes" id="UP000235826">
    <property type="component" value="Chromosome"/>
</dbReference>
<dbReference type="InterPro" id="IPR026341">
    <property type="entry name" value="T9SS_type_B"/>
</dbReference>
<organism evidence="3 4">
    <name type="scientific">Flavivirga eckloniae</name>
    <dbReference type="NCBI Taxonomy" id="1803846"/>
    <lineage>
        <taxon>Bacteria</taxon>
        <taxon>Pseudomonadati</taxon>
        <taxon>Bacteroidota</taxon>
        <taxon>Flavobacteriia</taxon>
        <taxon>Flavobacteriales</taxon>
        <taxon>Flavobacteriaceae</taxon>
        <taxon>Flavivirga</taxon>
    </lineage>
</organism>
<dbReference type="InterPro" id="IPR013783">
    <property type="entry name" value="Ig-like_fold"/>
</dbReference>
<dbReference type="CDD" id="cd00063">
    <property type="entry name" value="FN3"/>
    <property type="match status" value="1"/>
</dbReference>
<dbReference type="InterPro" id="IPR000601">
    <property type="entry name" value="PKD_dom"/>
</dbReference>